<gene>
    <name evidence="1" type="ORF">F4694_003724</name>
</gene>
<evidence type="ECO:0000313" key="2">
    <source>
        <dbReference type="Proteomes" id="UP000548423"/>
    </source>
</evidence>
<dbReference type="Proteomes" id="UP000548423">
    <property type="component" value="Unassembled WGS sequence"/>
</dbReference>
<sequence>MIKGYLDRIEDKQFAVILAEEIRKEFIIPVKDLPAGSKEKSYFEITIENDKIISMKLDEQTTQTQQENVDDMMAKLRSRSKGSKFKKN</sequence>
<reference evidence="2" key="2">
    <citation type="submission" date="2020-08" db="EMBL/GenBank/DDBJ databases">
        <title>The Agave Microbiome: Exploring the role of microbial communities in plant adaptations to desert environments.</title>
        <authorList>
            <person name="Partida-Martinez L.P."/>
        </authorList>
    </citation>
    <scope>NUCLEOTIDE SEQUENCE [LARGE SCALE GENOMIC DNA]</scope>
    <source>
        <strain evidence="2">AT2.8</strain>
    </source>
</reference>
<accession>A0A852TIJ6</accession>
<dbReference type="AlphaFoldDB" id="A0A852TIJ6"/>
<proteinExistence type="predicted"/>
<evidence type="ECO:0000313" key="1">
    <source>
        <dbReference type="EMBL" id="NYE06944.1"/>
    </source>
</evidence>
<evidence type="ECO:0008006" key="3">
    <source>
        <dbReference type="Google" id="ProtNLM"/>
    </source>
</evidence>
<dbReference type="Pfam" id="PF11213">
    <property type="entry name" value="DUF3006"/>
    <property type="match status" value="1"/>
</dbReference>
<organism evidence="1 2">
    <name type="scientific">Neobacillus niacini</name>
    <dbReference type="NCBI Taxonomy" id="86668"/>
    <lineage>
        <taxon>Bacteria</taxon>
        <taxon>Bacillati</taxon>
        <taxon>Bacillota</taxon>
        <taxon>Bacilli</taxon>
        <taxon>Bacillales</taxon>
        <taxon>Bacillaceae</taxon>
        <taxon>Neobacillus</taxon>
    </lineage>
</organism>
<protein>
    <recommendedName>
        <fullName evidence="3">DUF3006 domain-containing protein</fullName>
    </recommendedName>
</protein>
<comment type="caution">
    <text evidence="1">The sequence shown here is derived from an EMBL/GenBank/DDBJ whole genome shotgun (WGS) entry which is preliminary data.</text>
</comment>
<name>A0A852TIJ6_9BACI</name>
<reference evidence="2" key="1">
    <citation type="submission" date="2020-07" db="EMBL/GenBank/DDBJ databases">
        <authorList>
            <person name="Partida-Martinez L."/>
            <person name="Huntemann M."/>
            <person name="Clum A."/>
            <person name="Wang J."/>
            <person name="Palaniappan K."/>
            <person name="Ritter S."/>
            <person name="Chen I.-M."/>
            <person name="Stamatis D."/>
            <person name="Reddy T."/>
            <person name="O'Malley R."/>
            <person name="Daum C."/>
            <person name="Shapiro N."/>
            <person name="Ivanova N."/>
            <person name="Kyrpides N."/>
            <person name="Woyke T."/>
        </authorList>
    </citation>
    <scope>NUCLEOTIDE SEQUENCE [LARGE SCALE GENOMIC DNA]</scope>
    <source>
        <strain evidence="2">AT2.8</strain>
    </source>
</reference>
<dbReference type="InterPro" id="IPR021377">
    <property type="entry name" value="DUF3006"/>
</dbReference>
<dbReference type="EMBL" id="JACCBX010000007">
    <property type="protein sequence ID" value="NYE06944.1"/>
    <property type="molecule type" value="Genomic_DNA"/>
</dbReference>